<sequence>MKFVMSYSCGKDSTLALHKLIKGGHEPVGLLVMVNQDMDRSWFHGADYELLDKFSDALEIPLILCPSSGEAYHLEFEKGLKRAIELGAEMAGFGDIDIENNRRWSEDRCHAAGIRAEFPLWQQGREKIVQEILSKDYCCIIKSINNRLLPKEILGKPLDAKIAERMASSGIDLCGENGEYHTIAVDGPIFKHKLDIQTGEVLDFGDRSVIAIR</sequence>
<protein>
    <submittedName>
        <fullName evidence="2">Diphthine--ammonia ligase</fullName>
    </submittedName>
</protein>
<dbReference type="InterPro" id="IPR014729">
    <property type="entry name" value="Rossmann-like_a/b/a_fold"/>
</dbReference>
<dbReference type="PANTHER" id="PTHR12196:SF2">
    <property type="entry name" value="DIPHTHINE--AMMONIA LIGASE"/>
    <property type="match status" value="1"/>
</dbReference>
<proteinExistence type="predicted"/>
<dbReference type="EMBL" id="BAABYW010000001">
    <property type="protein sequence ID" value="GAA6408168.1"/>
    <property type="molecule type" value="Genomic_DNA"/>
</dbReference>
<dbReference type="Gene3D" id="3.40.50.620">
    <property type="entry name" value="HUPs"/>
    <property type="match status" value="1"/>
</dbReference>
<dbReference type="RefSeq" id="WP_095173149.1">
    <property type="nucleotide sequence ID" value="NZ_BAABYW010000001.1"/>
</dbReference>
<gene>
    <name evidence="2" type="ORF">K040078D81_22850</name>
</gene>
<dbReference type="SUPFAM" id="SSF52402">
    <property type="entry name" value="Adenine nucleotide alpha hydrolases-like"/>
    <property type="match status" value="1"/>
</dbReference>
<keyword evidence="2" id="KW-0436">Ligase</keyword>
<dbReference type="InterPro" id="IPR030662">
    <property type="entry name" value="DPH6/MJ0570"/>
</dbReference>
<dbReference type="PANTHER" id="PTHR12196">
    <property type="entry name" value="DOMAIN OF UNKNOWN FUNCTION 71 DUF71 -CONTAINING PROTEIN"/>
    <property type="match status" value="1"/>
</dbReference>
<dbReference type="Gene3D" id="3.90.1490.10">
    <property type="entry name" value="putative n-type atp pyrophosphatase, domain 2"/>
    <property type="match status" value="1"/>
</dbReference>
<comment type="caution">
    <text evidence="2">The sequence shown here is derived from an EMBL/GenBank/DDBJ whole genome shotgun (WGS) entry which is preliminary data.</text>
</comment>
<feature type="domain" description="Diphthamide synthase" evidence="1">
    <location>
        <begin position="1"/>
        <end position="212"/>
    </location>
</feature>
<keyword evidence="3" id="KW-1185">Reference proteome</keyword>
<evidence type="ECO:0000259" key="1">
    <source>
        <dbReference type="Pfam" id="PF01902"/>
    </source>
</evidence>
<dbReference type="Proteomes" id="UP001600943">
    <property type="component" value="Unassembled WGS sequence"/>
</dbReference>
<dbReference type="NCBIfam" id="TIGR00290">
    <property type="entry name" value="MJ0570_dom"/>
    <property type="match status" value="1"/>
</dbReference>
<name>A0ABQ0B9P8_9FIRM</name>
<dbReference type="InterPro" id="IPR002761">
    <property type="entry name" value="Diphthami_syn_dom"/>
</dbReference>
<reference evidence="2 3" key="1">
    <citation type="submission" date="2024-04" db="EMBL/GenBank/DDBJ databases">
        <title>Defined microbial consortia suppress multidrug-resistant proinflammatory Enterobacteriaceae via ecological control.</title>
        <authorList>
            <person name="Furuichi M."/>
            <person name="Kawaguchi T."/>
            <person name="Pust M."/>
            <person name="Yasuma K."/>
            <person name="Plichta D."/>
            <person name="Hasegawa N."/>
            <person name="Ohya T."/>
            <person name="Bhattarai S."/>
            <person name="Sasajima S."/>
            <person name="Aoto Y."/>
            <person name="Tuganbaev T."/>
            <person name="Yaginuma M."/>
            <person name="Ueda M."/>
            <person name="Okahashi N."/>
            <person name="Amafuji K."/>
            <person name="Kiridooshi Y."/>
            <person name="Sugita K."/>
            <person name="Strazar M."/>
            <person name="Skelly A."/>
            <person name="Suda W."/>
            <person name="Hattori M."/>
            <person name="Nakamoto N."/>
            <person name="Caballero S."/>
            <person name="Norman J."/>
            <person name="Olle B."/>
            <person name="Tanoue T."/>
            <person name="Arita M."/>
            <person name="Bucci V."/>
            <person name="Atarashi K."/>
            <person name="Xavier R."/>
            <person name="Honda K."/>
        </authorList>
    </citation>
    <scope>NUCLEOTIDE SEQUENCE [LARGE SCALE GENOMIC DNA]</scope>
    <source>
        <strain evidence="3">k04-0078-D8-1</strain>
    </source>
</reference>
<evidence type="ECO:0000313" key="3">
    <source>
        <dbReference type="Proteomes" id="UP001600943"/>
    </source>
</evidence>
<accession>A0ABQ0B9P8</accession>
<dbReference type="GO" id="GO:0016874">
    <property type="term" value="F:ligase activity"/>
    <property type="evidence" value="ECO:0007669"/>
    <property type="project" value="UniProtKB-KW"/>
</dbReference>
<dbReference type="CDD" id="cd01994">
    <property type="entry name" value="AANH_PF0828-like"/>
    <property type="match status" value="1"/>
</dbReference>
<evidence type="ECO:0000313" key="2">
    <source>
        <dbReference type="EMBL" id="GAA6408168.1"/>
    </source>
</evidence>
<dbReference type="Pfam" id="PF01902">
    <property type="entry name" value="Diphthami_syn_2"/>
    <property type="match status" value="1"/>
</dbReference>
<organism evidence="2 3">
    <name type="scientific">Blautia hominis</name>
    <dbReference type="NCBI Taxonomy" id="2025493"/>
    <lineage>
        <taxon>Bacteria</taxon>
        <taxon>Bacillati</taxon>
        <taxon>Bacillota</taxon>
        <taxon>Clostridia</taxon>
        <taxon>Lachnospirales</taxon>
        <taxon>Lachnospiraceae</taxon>
        <taxon>Blautia</taxon>
    </lineage>
</organism>